<organism evidence="2">
    <name type="scientific">Rhizophora mucronata</name>
    <name type="common">Asiatic mangrove</name>
    <dbReference type="NCBI Taxonomy" id="61149"/>
    <lineage>
        <taxon>Eukaryota</taxon>
        <taxon>Viridiplantae</taxon>
        <taxon>Streptophyta</taxon>
        <taxon>Embryophyta</taxon>
        <taxon>Tracheophyta</taxon>
        <taxon>Spermatophyta</taxon>
        <taxon>Magnoliopsida</taxon>
        <taxon>eudicotyledons</taxon>
        <taxon>Gunneridae</taxon>
        <taxon>Pentapetalae</taxon>
        <taxon>rosids</taxon>
        <taxon>fabids</taxon>
        <taxon>Malpighiales</taxon>
        <taxon>Rhizophoraceae</taxon>
        <taxon>Rhizophora</taxon>
    </lineage>
</organism>
<feature type="signal peptide" evidence="1">
    <location>
        <begin position="1"/>
        <end position="27"/>
    </location>
</feature>
<name>A0A2P2JZ09_RHIMU</name>
<dbReference type="EMBL" id="GGEC01018192">
    <property type="protein sequence ID" value="MBW98675.1"/>
    <property type="molecule type" value="Transcribed_RNA"/>
</dbReference>
<accession>A0A2P2JZ09</accession>
<proteinExistence type="predicted"/>
<evidence type="ECO:0000313" key="2">
    <source>
        <dbReference type="EMBL" id="MBW98675.1"/>
    </source>
</evidence>
<reference evidence="2" key="1">
    <citation type="submission" date="2018-02" db="EMBL/GenBank/DDBJ databases">
        <title>Rhizophora mucronata_Transcriptome.</title>
        <authorList>
            <person name="Meera S.P."/>
            <person name="Sreeshan A."/>
            <person name="Augustine A."/>
        </authorList>
    </citation>
    <scope>NUCLEOTIDE SEQUENCE</scope>
    <source>
        <tissue evidence="2">Leaf</tissue>
    </source>
</reference>
<dbReference type="AlphaFoldDB" id="A0A2P2JZ09"/>
<sequence length="58" mass="6850">MSQICTSKTLWLQHMLLIYSVLRGIETQECQRTTDDLRHRVTRTRLGHDSDTFFSLLP</sequence>
<feature type="chain" id="PRO_5015194965" evidence="1">
    <location>
        <begin position="28"/>
        <end position="58"/>
    </location>
</feature>
<protein>
    <submittedName>
        <fullName evidence="2">Uncharacterized protein MANES_06G035600</fullName>
    </submittedName>
</protein>
<keyword evidence="1" id="KW-0732">Signal</keyword>
<evidence type="ECO:0000256" key="1">
    <source>
        <dbReference type="SAM" id="SignalP"/>
    </source>
</evidence>